<dbReference type="PANTHER" id="PTHR11803:SF58">
    <property type="entry name" value="PROTEIN HMF1-RELATED"/>
    <property type="match status" value="1"/>
</dbReference>
<dbReference type="Gene3D" id="3.30.1330.40">
    <property type="entry name" value="RutC-like"/>
    <property type="match status" value="1"/>
</dbReference>
<protein>
    <submittedName>
        <fullName evidence="2">Endoribonuclease L-PSP/chorismate mutase-like protein</fullName>
    </submittedName>
</protein>
<dbReference type="InterPro" id="IPR006056">
    <property type="entry name" value="RidA"/>
</dbReference>
<dbReference type="Proteomes" id="UP001163828">
    <property type="component" value="Unassembled WGS sequence"/>
</dbReference>
<name>A0ABQ8QNW2_9AGAR</name>
<evidence type="ECO:0000313" key="2">
    <source>
        <dbReference type="EMBL" id="KAJ4000205.1"/>
    </source>
</evidence>
<dbReference type="InterPro" id="IPR035959">
    <property type="entry name" value="RutC-like_sf"/>
</dbReference>
<evidence type="ECO:0000313" key="3">
    <source>
        <dbReference type="Proteomes" id="UP001163828"/>
    </source>
</evidence>
<keyword evidence="3" id="KW-1185">Reference proteome</keyword>
<dbReference type="CDD" id="cd00448">
    <property type="entry name" value="YjgF_YER057c_UK114_family"/>
    <property type="match status" value="1"/>
</dbReference>
<dbReference type="InterPro" id="IPR006175">
    <property type="entry name" value="YjgF/YER057c/UK114"/>
</dbReference>
<comment type="caution">
    <text evidence="2">The sequence shown here is derived from an EMBL/GenBank/DDBJ whole genome shotgun (WGS) entry which is preliminary data.</text>
</comment>
<accession>A0ABQ8QNW2</accession>
<dbReference type="Pfam" id="PF01042">
    <property type="entry name" value="Ribonuc_L-PSP"/>
    <property type="match status" value="1"/>
</dbReference>
<dbReference type="EMBL" id="MU790525">
    <property type="protein sequence ID" value="KAJ4000205.1"/>
    <property type="molecule type" value="Genomic_DNA"/>
</dbReference>
<sequence length="139" mass="14535">MSTHPSLTVVSTPDAPGAIGPYSQAIKVGDLLFVSGCIPLDPKTGQIVEGIEEQAAQALKNLTAVVNAGGSEIGKVVKTTASALMITRTLRVFLKDMNDFVTVNGIYAGAFGSHKPARSAVEVSRLPKDVLVEVECIAR</sequence>
<dbReference type="SUPFAM" id="SSF55298">
    <property type="entry name" value="YjgF-like"/>
    <property type="match status" value="1"/>
</dbReference>
<proteinExistence type="inferred from homology"/>
<evidence type="ECO:0000256" key="1">
    <source>
        <dbReference type="ARBA" id="ARBA00010552"/>
    </source>
</evidence>
<dbReference type="PANTHER" id="PTHR11803">
    <property type="entry name" value="2-IMINOBUTANOATE/2-IMINOPROPANOATE DEAMINASE RIDA"/>
    <property type="match status" value="1"/>
</dbReference>
<reference evidence="2" key="1">
    <citation type="submission" date="2022-08" db="EMBL/GenBank/DDBJ databases">
        <authorList>
            <consortium name="DOE Joint Genome Institute"/>
            <person name="Min B."/>
            <person name="Riley R."/>
            <person name="Sierra-Patev S."/>
            <person name="Naranjo-Ortiz M."/>
            <person name="Looney B."/>
            <person name="Konkel Z."/>
            <person name="Slot J.C."/>
            <person name="Sakamoto Y."/>
            <person name="Steenwyk J.L."/>
            <person name="Rokas A."/>
            <person name="Carro J."/>
            <person name="Camarero S."/>
            <person name="Ferreira P."/>
            <person name="Molpeceres G."/>
            <person name="Ruiz-Duenas F.J."/>
            <person name="Serrano A."/>
            <person name="Henrissat B."/>
            <person name="Drula E."/>
            <person name="Hughes K.W."/>
            <person name="Mata J.L."/>
            <person name="Ishikawa N.K."/>
            <person name="Vargas-Isla R."/>
            <person name="Ushijima S."/>
            <person name="Smith C.A."/>
            <person name="Ahrendt S."/>
            <person name="Andreopoulos W."/>
            <person name="He G."/>
            <person name="Labutti K."/>
            <person name="Lipzen A."/>
            <person name="Ng V."/>
            <person name="Sandor L."/>
            <person name="Barry K."/>
            <person name="Martinez A.T."/>
            <person name="Xiao Y."/>
            <person name="Gibbons J.G."/>
            <person name="Terashima K."/>
            <person name="Hibbett D.S."/>
            <person name="Grigoriev I.V."/>
        </authorList>
    </citation>
    <scope>NUCLEOTIDE SEQUENCE</scope>
    <source>
        <strain evidence="2">TFB10827</strain>
    </source>
</reference>
<comment type="similarity">
    <text evidence="1">Belongs to the RutC family.</text>
</comment>
<gene>
    <name evidence="2" type="ORF">F5050DRAFT_1563338</name>
</gene>
<dbReference type="NCBIfam" id="TIGR00004">
    <property type="entry name" value="Rid family detoxifying hydrolase"/>
    <property type="match status" value="1"/>
</dbReference>
<organism evidence="2 3">
    <name type="scientific">Lentinula boryana</name>
    <dbReference type="NCBI Taxonomy" id="40481"/>
    <lineage>
        <taxon>Eukaryota</taxon>
        <taxon>Fungi</taxon>
        <taxon>Dikarya</taxon>
        <taxon>Basidiomycota</taxon>
        <taxon>Agaricomycotina</taxon>
        <taxon>Agaricomycetes</taxon>
        <taxon>Agaricomycetidae</taxon>
        <taxon>Agaricales</taxon>
        <taxon>Marasmiineae</taxon>
        <taxon>Omphalotaceae</taxon>
        <taxon>Lentinula</taxon>
    </lineage>
</organism>